<feature type="signal peptide" evidence="1">
    <location>
        <begin position="1"/>
        <end position="23"/>
    </location>
</feature>
<evidence type="ECO:0000313" key="3">
    <source>
        <dbReference type="Proteomes" id="UP000297391"/>
    </source>
</evidence>
<dbReference type="Proteomes" id="UP000297391">
    <property type="component" value="Unassembled WGS sequence"/>
</dbReference>
<dbReference type="AlphaFoldDB" id="A0A4Z0AQT5"/>
<organism evidence="2 3">
    <name type="scientific">Pseudomonas kairouanensis</name>
    <dbReference type="NCBI Taxonomy" id="2293832"/>
    <lineage>
        <taxon>Bacteria</taxon>
        <taxon>Pseudomonadati</taxon>
        <taxon>Pseudomonadota</taxon>
        <taxon>Gammaproteobacteria</taxon>
        <taxon>Pseudomonadales</taxon>
        <taxon>Pseudomonadaceae</taxon>
        <taxon>Pseudomonas</taxon>
    </lineage>
</organism>
<dbReference type="OrthoDB" id="5583261at2"/>
<proteinExistence type="predicted"/>
<accession>A0A4Z0AQT5</accession>
<evidence type="ECO:0000256" key="1">
    <source>
        <dbReference type="SAM" id="SignalP"/>
    </source>
</evidence>
<reference evidence="2 3" key="1">
    <citation type="journal article" date="2019" name="Syst. Appl. Microbiol.">
        <title>New species of pathogenic Pseudomonas isolated from citrus in Tunisia: Proposal of Pseudomonas kairouanensis sp. nov. and Pseudomonas nabeulensis sp. nov.</title>
        <authorList>
            <person name="Oueslati M."/>
            <person name="Mulet M."/>
            <person name="Gomila M."/>
            <person name="Berge O."/>
            <person name="Hajlaoui M.R."/>
            <person name="Lalucat J."/>
            <person name="Sadfi-Zouaoui N."/>
            <person name="Garcia-Valdes E."/>
        </authorList>
    </citation>
    <scope>NUCLEOTIDE SEQUENCE [LARGE SCALE GENOMIC DNA]</scope>
    <source>
        <strain evidence="2 3">KC12</strain>
    </source>
</reference>
<keyword evidence="1" id="KW-0732">Signal</keyword>
<protein>
    <submittedName>
        <fullName evidence="2">Outer membrane assembly lipoprotein YfiO</fullName>
    </submittedName>
</protein>
<feature type="chain" id="PRO_5021279126" evidence="1">
    <location>
        <begin position="24"/>
        <end position="723"/>
    </location>
</feature>
<dbReference type="EMBL" id="QUZU01000018">
    <property type="protein sequence ID" value="TFY88318.1"/>
    <property type="molecule type" value="Genomic_DNA"/>
</dbReference>
<comment type="caution">
    <text evidence="2">The sequence shown here is derived from an EMBL/GenBank/DDBJ whole genome shotgun (WGS) entry which is preliminary data.</text>
</comment>
<gene>
    <name evidence="2" type="ORF">DYL59_16020</name>
</gene>
<keyword evidence="2" id="KW-0449">Lipoprotein</keyword>
<name>A0A4Z0AQT5_9PSED</name>
<keyword evidence="3" id="KW-1185">Reference proteome</keyword>
<dbReference type="RefSeq" id="WP_135290058.1">
    <property type="nucleotide sequence ID" value="NZ_QUZU01000018.1"/>
</dbReference>
<sequence length="723" mass="79499">MRIVFLSPLALALLASVSLPALASSDDSCYPDWRVSRDSLDACNNLPFLSPGNDSRANLRLLLADKKAVALTPDALQEDDLSQGFGPVPFPVYRLTPRADASTEPDNGPDDSRTAELDTLLQPLGIKREEYTTAGQAFLSGEGSRCRSNDDDSATAFVSQVVKADMPAAERTLLAKARLQLLATCEWQGPVVDEPLQIQSADGQLFRTYLQAAADFYSGRFAEAERGFTALTNAGSPWLKETALYMSARTALNQAQANIYDTYGVPQLERVDKPALANAEQGFDAYLKAYPQGEYTASARGLLRRVYWLADDSDKLAAAYARELTQATDAQRNVSVDELVEEADQKLLMVTRGTFDTPMIQVVSDLMMMRAHTPPSLTREDLDQQKVVFANDPALYDYVLAAYALYVEHQPDSALKHLPQDVPSDLDYFAFSQQTLRALALEDKQDWSGAESLWLKLLPLAKLPLQRDQLELALALNYERSGQLAKVFAADSPIGAQQVRYILLRNVAGPELLRQQIAQASDPLERETAQFVLLYKNLLRGQFESFLDDLKQLPTPAPQDKLGTSLGYVYSSSQSLALFQWNGDKAESGYACPSIAQTAQALQGNAKDPHGLNCIGEFILRNNLDGMPLEQARAAGSLGSTASDFKGETFSRLEGYKRVIADAKAPKTDKAYALFRAINCYAPAGYNSCGGQDVAPAVRKAWFRQLKSGFADTQWGKSAQYYW</sequence>
<evidence type="ECO:0000313" key="2">
    <source>
        <dbReference type="EMBL" id="TFY88318.1"/>
    </source>
</evidence>